<feature type="chain" id="PRO_5026285809" evidence="5">
    <location>
        <begin position="27"/>
        <end position="521"/>
    </location>
</feature>
<dbReference type="PANTHER" id="PTHR42973">
    <property type="entry name" value="BINDING OXIDOREDUCTASE, PUTATIVE (AFU_ORTHOLOGUE AFUA_1G17690)-RELATED"/>
    <property type="match status" value="1"/>
</dbReference>
<feature type="signal peptide" evidence="5">
    <location>
        <begin position="1"/>
        <end position="26"/>
    </location>
</feature>
<organism evidence="7 8">
    <name type="scientific">Lentithecium fluviatile CBS 122367</name>
    <dbReference type="NCBI Taxonomy" id="1168545"/>
    <lineage>
        <taxon>Eukaryota</taxon>
        <taxon>Fungi</taxon>
        <taxon>Dikarya</taxon>
        <taxon>Ascomycota</taxon>
        <taxon>Pezizomycotina</taxon>
        <taxon>Dothideomycetes</taxon>
        <taxon>Pleosporomycetidae</taxon>
        <taxon>Pleosporales</taxon>
        <taxon>Massarineae</taxon>
        <taxon>Lentitheciaceae</taxon>
        <taxon>Lentithecium</taxon>
    </lineage>
</organism>
<name>A0A6G1J4Y4_9PLEO</name>
<dbReference type="InterPro" id="IPR016166">
    <property type="entry name" value="FAD-bd_PCMH"/>
</dbReference>
<feature type="domain" description="FAD-binding PCMH-type" evidence="6">
    <location>
        <begin position="86"/>
        <end position="257"/>
    </location>
</feature>
<evidence type="ECO:0000256" key="1">
    <source>
        <dbReference type="ARBA" id="ARBA00005466"/>
    </source>
</evidence>
<protein>
    <submittedName>
        <fullName evidence="7">FAD-binding domain-containing protein</fullName>
    </submittedName>
</protein>
<evidence type="ECO:0000259" key="6">
    <source>
        <dbReference type="PROSITE" id="PS51387"/>
    </source>
</evidence>
<dbReference type="Gene3D" id="3.30.43.10">
    <property type="entry name" value="Uridine Diphospho-n-acetylenolpyruvylglucosamine Reductase, domain 2"/>
    <property type="match status" value="1"/>
</dbReference>
<dbReference type="Gene3D" id="3.30.465.10">
    <property type="match status" value="1"/>
</dbReference>
<reference evidence="7" key="1">
    <citation type="journal article" date="2020" name="Stud. Mycol.">
        <title>101 Dothideomycetes genomes: a test case for predicting lifestyles and emergence of pathogens.</title>
        <authorList>
            <person name="Haridas S."/>
            <person name="Albert R."/>
            <person name="Binder M."/>
            <person name="Bloem J."/>
            <person name="Labutti K."/>
            <person name="Salamov A."/>
            <person name="Andreopoulos B."/>
            <person name="Baker S."/>
            <person name="Barry K."/>
            <person name="Bills G."/>
            <person name="Bluhm B."/>
            <person name="Cannon C."/>
            <person name="Castanera R."/>
            <person name="Culley D."/>
            <person name="Daum C."/>
            <person name="Ezra D."/>
            <person name="Gonzalez J."/>
            <person name="Henrissat B."/>
            <person name="Kuo A."/>
            <person name="Liang C."/>
            <person name="Lipzen A."/>
            <person name="Lutzoni F."/>
            <person name="Magnuson J."/>
            <person name="Mondo S."/>
            <person name="Nolan M."/>
            <person name="Ohm R."/>
            <person name="Pangilinan J."/>
            <person name="Park H.-J."/>
            <person name="Ramirez L."/>
            <person name="Alfaro M."/>
            <person name="Sun H."/>
            <person name="Tritt A."/>
            <person name="Yoshinaga Y."/>
            <person name="Zwiers L.-H."/>
            <person name="Turgeon B."/>
            <person name="Goodwin S."/>
            <person name="Spatafora J."/>
            <person name="Crous P."/>
            <person name="Grigoriev I."/>
        </authorList>
    </citation>
    <scope>NUCLEOTIDE SEQUENCE</scope>
    <source>
        <strain evidence="7">CBS 122367</strain>
    </source>
</reference>
<dbReference type="OrthoDB" id="9996127at2759"/>
<proteinExistence type="inferred from homology"/>
<evidence type="ECO:0000256" key="2">
    <source>
        <dbReference type="ARBA" id="ARBA00022630"/>
    </source>
</evidence>
<keyword evidence="4" id="KW-0560">Oxidoreductase</keyword>
<comment type="similarity">
    <text evidence="1">Belongs to the oxygen-dependent FAD-linked oxidoreductase family.</text>
</comment>
<sequence>MRTTTTMTPIIRIFLGLGLLVTIVLGSPLPHSAIPEYFQHAPVTRGQLSVSQVQQELGSQLSKGSLIIGPDDPEWANVTKRYSTFSKPQDLKLVVKVNAESDVPKVVKYCNKNSINFMANNQGHGFTTTITKLSGIEINLSQLTNIKIQPNKKSAWFQGGTWGGNIIKTLWDQGFVTTTGSNECVGLMGPALGGGFGRYQGLYGLVSDNFVTLNVVLGDGRNLQVSKTSYPDLFWALKGAGHNFAIVTSAELNIYPRKIDTWHYHNYAWTQDKLETIFETLNRVQGNGTTPAKLAVNFGQVSLDPSYSKTEAIIGWTFAYMGSAAEGEMLLQPFNEIPALQSVQGDVSYEELLQVQGTGASDPTACSSSPLVGSSGLLQTWNVTSQREIYNLFNKKAVEQPDLAANARVFYECYSTLKTQAIDAASSAYPHRDEYLVYFFATVTPPGKEDQAHEWASQVRNLFNDSEPNRRVATYVNYATGDESLESIYGYEPWRLQKLRALKAKYDPKNAFRYYNPIIPA</sequence>
<dbReference type="InterPro" id="IPR006094">
    <property type="entry name" value="Oxid_FAD_bind_N"/>
</dbReference>
<keyword evidence="3" id="KW-0274">FAD</keyword>
<evidence type="ECO:0000313" key="7">
    <source>
        <dbReference type="EMBL" id="KAF2685189.1"/>
    </source>
</evidence>
<dbReference type="InterPro" id="IPR012951">
    <property type="entry name" value="BBE"/>
</dbReference>
<dbReference type="EMBL" id="MU005579">
    <property type="protein sequence ID" value="KAF2685189.1"/>
    <property type="molecule type" value="Genomic_DNA"/>
</dbReference>
<dbReference type="InterPro" id="IPR016169">
    <property type="entry name" value="FAD-bd_PCMH_sub2"/>
</dbReference>
<evidence type="ECO:0000256" key="4">
    <source>
        <dbReference type="ARBA" id="ARBA00023002"/>
    </source>
</evidence>
<dbReference type="PROSITE" id="PS51387">
    <property type="entry name" value="FAD_PCMH"/>
    <property type="match status" value="1"/>
</dbReference>
<keyword evidence="5" id="KW-0732">Signal</keyword>
<dbReference type="Pfam" id="PF01565">
    <property type="entry name" value="FAD_binding_4"/>
    <property type="match status" value="1"/>
</dbReference>
<dbReference type="SUPFAM" id="SSF56176">
    <property type="entry name" value="FAD-binding/transporter-associated domain-like"/>
    <property type="match status" value="1"/>
</dbReference>
<dbReference type="Gene3D" id="3.40.462.20">
    <property type="match status" value="1"/>
</dbReference>
<evidence type="ECO:0000313" key="8">
    <source>
        <dbReference type="Proteomes" id="UP000799291"/>
    </source>
</evidence>
<dbReference type="GO" id="GO:0071949">
    <property type="term" value="F:FAD binding"/>
    <property type="evidence" value="ECO:0007669"/>
    <property type="project" value="InterPro"/>
</dbReference>
<gene>
    <name evidence="7" type="ORF">K458DRAFT_365445</name>
</gene>
<evidence type="ECO:0000256" key="3">
    <source>
        <dbReference type="ARBA" id="ARBA00022827"/>
    </source>
</evidence>
<evidence type="ECO:0000256" key="5">
    <source>
        <dbReference type="SAM" id="SignalP"/>
    </source>
</evidence>
<dbReference type="InterPro" id="IPR016167">
    <property type="entry name" value="FAD-bd_PCMH_sub1"/>
</dbReference>
<accession>A0A6G1J4Y4</accession>
<dbReference type="GO" id="GO:0016491">
    <property type="term" value="F:oxidoreductase activity"/>
    <property type="evidence" value="ECO:0007669"/>
    <property type="project" value="UniProtKB-KW"/>
</dbReference>
<dbReference type="Pfam" id="PF08031">
    <property type="entry name" value="BBE"/>
    <property type="match status" value="1"/>
</dbReference>
<keyword evidence="2" id="KW-0285">Flavoprotein</keyword>
<dbReference type="InterPro" id="IPR036318">
    <property type="entry name" value="FAD-bd_PCMH-like_sf"/>
</dbReference>
<keyword evidence="8" id="KW-1185">Reference proteome</keyword>
<dbReference type="AlphaFoldDB" id="A0A6G1J4Y4"/>
<dbReference type="PANTHER" id="PTHR42973:SF8">
    <property type="entry name" value="FAD-BINDING PCMH-TYPE DOMAIN-CONTAINING PROTEIN"/>
    <property type="match status" value="1"/>
</dbReference>
<dbReference type="Proteomes" id="UP000799291">
    <property type="component" value="Unassembled WGS sequence"/>
</dbReference>
<dbReference type="InterPro" id="IPR050416">
    <property type="entry name" value="FAD-linked_Oxidoreductase"/>
</dbReference>